<comment type="similarity">
    <text evidence="9">Belongs to the TrpF family.</text>
</comment>
<evidence type="ECO:0000256" key="8">
    <source>
        <dbReference type="ARBA" id="ARBA00023235"/>
    </source>
</evidence>
<dbReference type="InterPro" id="IPR013785">
    <property type="entry name" value="Aldolase_TIM"/>
</dbReference>
<dbReference type="GO" id="GO:0000162">
    <property type="term" value="P:L-tryptophan biosynthetic process"/>
    <property type="evidence" value="ECO:0007669"/>
    <property type="project" value="UniProtKB-UniRule"/>
</dbReference>
<dbReference type="HAMAP" id="MF_00135">
    <property type="entry name" value="PRAI"/>
    <property type="match status" value="1"/>
</dbReference>
<protein>
    <recommendedName>
        <fullName evidence="4 9">N-(5'-phosphoribosyl)anthranilate isomerase</fullName>
        <shortName evidence="9">PRAI</shortName>
        <ecNumber evidence="3 9">5.3.1.24</ecNumber>
    </recommendedName>
</protein>
<accession>A0A8J8B3P0</accession>
<keyword evidence="12" id="KW-1185">Reference proteome</keyword>
<evidence type="ECO:0000256" key="4">
    <source>
        <dbReference type="ARBA" id="ARBA00022272"/>
    </source>
</evidence>
<comment type="pathway">
    <text evidence="2 9">Amino-acid biosynthesis; L-tryptophan biosynthesis; L-tryptophan from chorismate: step 3/5.</text>
</comment>
<sequence>MTMIKICGLFRQEDIEYVNEGMPDYIGFVFAESKRKITREQAEHFRKKLHPNVKAVGVFVKAPMDQVARLLNDRIIDMAQLHGGEDEDYIRELKNLAPFPVIKAVKVEFPSDINAALSTSADYLLLDHGAGGTGTSFNWKLIEDSLLPTSSIPFFLAGGLSLENIQEAINLVNPYAVDLSSGVETEGKKDKNKILEVVRRVRNDER</sequence>
<dbReference type="UniPathway" id="UPA00035">
    <property type="reaction ID" value="UER00042"/>
</dbReference>
<dbReference type="Gene3D" id="3.20.20.70">
    <property type="entry name" value="Aldolase class I"/>
    <property type="match status" value="1"/>
</dbReference>
<keyword evidence="8 9" id="KW-0413">Isomerase</keyword>
<dbReference type="EMBL" id="JAGSND010000019">
    <property type="protein sequence ID" value="MBR0599981.1"/>
    <property type="molecule type" value="Genomic_DNA"/>
</dbReference>
<evidence type="ECO:0000256" key="3">
    <source>
        <dbReference type="ARBA" id="ARBA00012572"/>
    </source>
</evidence>
<evidence type="ECO:0000259" key="10">
    <source>
        <dbReference type="Pfam" id="PF00697"/>
    </source>
</evidence>
<dbReference type="RefSeq" id="WP_227020113.1">
    <property type="nucleotide sequence ID" value="NZ_JAGSND010000019.1"/>
</dbReference>
<dbReference type="PANTHER" id="PTHR42894:SF1">
    <property type="entry name" value="N-(5'-PHOSPHORIBOSYL)ANTHRANILATE ISOMERASE"/>
    <property type="match status" value="1"/>
</dbReference>
<dbReference type="AlphaFoldDB" id="A0A8J8B3P0"/>
<evidence type="ECO:0000256" key="7">
    <source>
        <dbReference type="ARBA" id="ARBA00023141"/>
    </source>
</evidence>
<name>A0A8J8B3P0_9FIRM</name>
<dbReference type="InterPro" id="IPR001240">
    <property type="entry name" value="PRAI_dom"/>
</dbReference>
<dbReference type="GO" id="GO:0004640">
    <property type="term" value="F:phosphoribosylanthranilate isomerase activity"/>
    <property type="evidence" value="ECO:0007669"/>
    <property type="project" value="UniProtKB-UniRule"/>
</dbReference>
<dbReference type="Pfam" id="PF00697">
    <property type="entry name" value="PRAI"/>
    <property type="match status" value="1"/>
</dbReference>
<reference evidence="11" key="1">
    <citation type="submission" date="2021-04" db="EMBL/GenBank/DDBJ databases">
        <title>Sinoanaerobacter chloroacetimidivorans sp. nov., an obligate anaerobic bacterium isolated from anaerobic sludge.</title>
        <authorList>
            <person name="Bao Y."/>
        </authorList>
    </citation>
    <scope>NUCLEOTIDE SEQUENCE</scope>
    <source>
        <strain evidence="11">BAD-6</strain>
    </source>
</reference>
<evidence type="ECO:0000313" key="11">
    <source>
        <dbReference type="EMBL" id="MBR0599981.1"/>
    </source>
</evidence>
<keyword evidence="6 9" id="KW-0822">Tryptophan biosynthesis</keyword>
<dbReference type="InterPro" id="IPR044643">
    <property type="entry name" value="TrpF_fam"/>
</dbReference>
<dbReference type="PANTHER" id="PTHR42894">
    <property type="entry name" value="N-(5'-PHOSPHORIBOSYL)ANTHRANILATE ISOMERASE"/>
    <property type="match status" value="1"/>
</dbReference>
<evidence type="ECO:0000256" key="9">
    <source>
        <dbReference type="HAMAP-Rule" id="MF_00135"/>
    </source>
</evidence>
<keyword evidence="5 9" id="KW-0028">Amino-acid biosynthesis</keyword>
<dbReference type="EC" id="5.3.1.24" evidence="3 9"/>
<reference evidence="11" key="2">
    <citation type="submission" date="2021-04" db="EMBL/GenBank/DDBJ databases">
        <authorList>
            <person name="Liu J."/>
        </authorList>
    </citation>
    <scope>NUCLEOTIDE SEQUENCE</scope>
    <source>
        <strain evidence="11">BAD-6</strain>
    </source>
</reference>
<evidence type="ECO:0000256" key="1">
    <source>
        <dbReference type="ARBA" id="ARBA00001164"/>
    </source>
</evidence>
<evidence type="ECO:0000256" key="2">
    <source>
        <dbReference type="ARBA" id="ARBA00004664"/>
    </source>
</evidence>
<dbReference type="CDD" id="cd00405">
    <property type="entry name" value="PRAI"/>
    <property type="match status" value="1"/>
</dbReference>
<proteinExistence type="inferred from homology"/>
<keyword evidence="7 9" id="KW-0057">Aromatic amino acid biosynthesis</keyword>
<organism evidence="11 12">
    <name type="scientific">Sinanaerobacter chloroacetimidivorans</name>
    <dbReference type="NCBI Taxonomy" id="2818044"/>
    <lineage>
        <taxon>Bacteria</taxon>
        <taxon>Bacillati</taxon>
        <taxon>Bacillota</taxon>
        <taxon>Clostridia</taxon>
        <taxon>Peptostreptococcales</taxon>
        <taxon>Anaerovoracaceae</taxon>
        <taxon>Sinanaerobacter</taxon>
    </lineage>
</organism>
<dbReference type="Proteomes" id="UP000675664">
    <property type="component" value="Unassembled WGS sequence"/>
</dbReference>
<gene>
    <name evidence="9" type="primary">trpF</name>
    <name evidence="11" type="ORF">KCX82_19030</name>
</gene>
<evidence type="ECO:0000256" key="6">
    <source>
        <dbReference type="ARBA" id="ARBA00022822"/>
    </source>
</evidence>
<comment type="caution">
    <text evidence="11">The sequence shown here is derived from an EMBL/GenBank/DDBJ whole genome shotgun (WGS) entry which is preliminary data.</text>
</comment>
<feature type="domain" description="N-(5'phosphoribosyl) anthranilate isomerase (PRAI)" evidence="10">
    <location>
        <begin position="4"/>
        <end position="199"/>
    </location>
</feature>
<dbReference type="SUPFAM" id="SSF51366">
    <property type="entry name" value="Ribulose-phoshate binding barrel"/>
    <property type="match status" value="1"/>
</dbReference>
<evidence type="ECO:0000313" key="12">
    <source>
        <dbReference type="Proteomes" id="UP000675664"/>
    </source>
</evidence>
<evidence type="ECO:0000256" key="5">
    <source>
        <dbReference type="ARBA" id="ARBA00022605"/>
    </source>
</evidence>
<comment type="catalytic activity">
    <reaction evidence="1 9">
        <text>N-(5-phospho-beta-D-ribosyl)anthranilate = 1-(2-carboxyphenylamino)-1-deoxy-D-ribulose 5-phosphate</text>
        <dbReference type="Rhea" id="RHEA:21540"/>
        <dbReference type="ChEBI" id="CHEBI:18277"/>
        <dbReference type="ChEBI" id="CHEBI:58613"/>
        <dbReference type="EC" id="5.3.1.24"/>
    </reaction>
</comment>
<dbReference type="InterPro" id="IPR011060">
    <property type="entry name" value="RibuloseP-bd_barrel"/>
</dbReference>